<dbReference type="RefSeq" id="WP_094689161.1">
    <property type="nucleotide sequence ID" value="NZ_JACBYZ010000001.1"/>
</dbReference>
<proteinExistence type="predicted"/>
<name>A0A261FCV1_9BIFI</name>
<feature type="signal peptide" evidence="1">
    <location>
        <begin position="1"/>
        <end position="22"/>
    </location>
</feature>
<protein>
    <recommendedName>
        <fullName evidence="2">DUF8094 domain-containing protein</fullName>
    </recommendedName>
</protein>
<comment type="caution">
    <text evidence="3">The sequence shown here is derived from an EMBL/GenBank/DDBJ whole genome shotgun (WGS) entry which is preliminary data.</text>
</comment>
<feature type="domain" description="DUF8094" evidence="2">
    <location>
        <begin position="44"/>
        <end position="324"/>
    </location>
</feature>
<dbReference type="InterPro" id="IPR058407">
    <property type="entry name" value="DUF8094"/>
</dbReference>
<keyword evidence="1" id="KW-0732">Signal</keyword>
<dbReference type="EMBL" id="MWWU01000001">
    <property type="protein sequence ID" value="OZG56716.1"/>
    <property type="molecule type" value="Genomic_DNA"/>
</dbReference>
<dbReference type="OrthoDB" id="3266092at2"/>
<reference evidence="3 4" key="1">
    <citation type="journal article" date="2017" name="BMC Genomics">
        <title>Comparative genomic and phylogenomic analyses of the Bifidobacteriaceae family.</title>
        <authorList>
            <person name="Lugli G.A."/>
            <person name="Milani C."/>
            <person name="Turroni F."/>
            <person name="Duranti S."/>
            <person name="Mancabelli L."/>
            <person name="Mangifesta M."/>
            <person name="Ferrario C."/>
            <person name="Modesto M."/>
            <person name="Mattarelli P."/>
            <person name="Jiri K."/>
            <person name="van Sinderen D."/>
            <person name="Ventura M."/>
        </authorList>
    </citation>
    <scope>NUCLEOTIDE SEQUENCE [LARGE SCALE GENOMIC DNA]</scope>
    <source>
        <strain evidence="3 4">LMG 21773</strain>
    </source>
</reference>
<evidence type="ECO:0000256" key="1">
    <source>
        <dbReference type="SAM" id="SignalP"/>
    </source>
</evidence>
<dbReference type="Pfam" id="PF26366">
    <property type="entry name" value="DUF8094"/>
    <property type="match status" value="1"/>
</dbReference>
<evidence type="ECO:0000313" key="3">
    <source>
        <dbReference type="EMBL" id="OZG56716.1"/>
    </source>
</evidence>
<accession>A0A261FCV1</accession>
<sequence length="336" mass="35976">MSKAWKTSLTSVIALASMMSLAGCGQMSPSTTTTQVSTDVVSKPAVSLSKAKQIEKAIFDAIAAADEKKDPTLLSPRVTGPELAIRTSQLNIEKQTNTNDAKMVIPHTIRQRVLPIATGWPRAIVTITTTTDDQQSERLLVMRQPNGQQNYSLWGLVRLFSGVKLPKFEIPSIGTRQGTLEDSGLLMTPREAVAAYASSLENPTGDMPKKFSDDQFRKSLADLVSSVDEGVKANKGEQHQIFTPDYNSLAVVRSADGGDLVIAAINSEWTRSAGEGRTSGPASDAEKALFGNQEATATIRVEYTNVVALYIPPAGSKATIQAVGAERQPISAEAVK</sequence>
<evidence type="ECO:0000259" key="2">
    <source>
        <dbReference type="Pfam" id="PF26366"/>
    </source>
</evidence>
<gene>
    <name evidence="3" type="ORF">AEAE_0025</name>
</gene>
<keyword evidence="4" id="KW-1185">Reference proteome</keyword>
<feature type="chain" id="PRO_5039603502" description="DUF8094 domain-containing protein" evidence="1">
    <location>
        <begin position="23"/>
        <end position="336"/>
    </location>
</feature>
<dbReference type="PROSITE" id="PS51257">
    <property type="entry name" value="PROKAR_LIPOPROTEIN"/>
    <property type="match status" value="1"/>
</dbReference>
<dbReference type="Proteomes" id="UP000228976">
    <property type="component" value="Unassembled WGS sequence"/>
</dbReference>
<evidence type="ECO:0000313" key="4">
    <source>
        <dbReference type="Proteomes" id="UP000228976"/>
    </source>
</evidence>
<dbReference type="AlphaFoldDB" id="A0A261FCV1"/>
<organism evidence="3 4">
    <name type="scientific">Aeriscardovia aeriphila</name>
    <dbReference type="NCBI Taxonomy" id="218139"/>
    <lineage>
        <taxon>Bacteria</taxon>
        <taxon>Bacillati</taxon>
        <taxon>Actinomycetota</taxon>
        <taxon>Actinomycetes</taxon>
        <taxon>Bifidobacteriales</taxon>
        <taxon>Bifidobacteriaceae</taxon>
        <taxon>Aeriscardovia</taxon>
    </lineage>
</organism>